<evidence type="ECO:0000313" key="1">
    <source>
        <dbReference type="EMBL" id="HAV92490.1"/>
    </source>
</evidence>
<protein>
    <submittedName>
        <fullName evidence="1">Uncharacterized protein</fullName>
    </submittedName>
</protein>
<comment type="caution">
    <text evidence="1">The sequence shown here is derived from an EMBL/GenBank/DDBJ whole genome shotgun (WGS) entry which is preliminary data.</text>
</comment>
<evidence type="ECO:0000313" key="2">
    <source>
        <dbReference type="Proteomes" id="UP000264062"/>
    </source>
</evidence>
<dbReference type="AlphaFoldDB" id="A0A350HAC4"/>
<name>A0A350HAC4_UNCW3</name>
<organism evidence="1 2">
    <name type="scientific">candidate division WOR-3 bacterium</name>
    <dbReference type="NCBI Taxonomy" id="2052148"/>
    <lineage>
        <taxon>Bacteria</taxon>
        <taxon>Bacteria division WOR-3</taxon>
    </lineage>
</organism>
<dbReference type="EMBL" id="DMZY01000141">
    <property type="protein sequence ID" value="HAV92490.1"/>
    <property type="molecule type" value="Genomic_DNA"/>
</dbReference>
<reference evidence="1 2" key="1">
    <citation type="journal article" date="2018" name="Nat. Biotechnol.">
        <title>A standardized bacterial taxonomy based on genome phylogeny substantially revises the tree of life.</title>
        <authorList>
            <person name="Parks D.H."/>
            <person name="Chuvochina M."/>
            <person name="Waite D.W."/>
            <person name="Rinke C."/>
            <person name="Skarshewski A."/>
            <person name="Chaumeil P.A."/>
            <person name="Hugenholtz P."/>
        </authorList>
    </citation>
    <scope>NUCLEOTIDE SEQUENCE [LARGE SCALE GENOMIC DNA]</scope>
    <source>
        <strain evidence="1">UBA9956</strain>
    </source>
</reference>
<sequence>MSATGFPNNALFNVSPAANEQINRINVRLKVSLFIFAPLNIFFSISDGGGFSICSLDNCSIENIIDQKEAHVFNFSYS</sequence>
<gene>
    <name evidence="1" type="ORF">DCW38_04840</name>
</gene>
<dbReference type="Proteomes" id="UP000264062">
    <property type="component" value="Unassembled WGS sequence"/>
</dbReference>
<proteinExistence type="predicted"/>
<accession>A0A350HAC4</accession>